<gene>
    <name evidence="4" type="ORF">SAMN05444486_101526</name>
</gene>
<keyword evidence="2" id="KW-1133">Transmembrane helix</keyword>
<dbReference type="SUPFAM" id="SSF54373">
    <property type="entry name" value="FAD-linked reductases, C-terminal domain"/>
    <property type="match status" value="1"/>
</dbReference>
<dbReference type="Proteomes" id="UP000199026">
    <property type="component" value="Unassembled WGS sequence"/>
</dbReference>
<dbReference type="AlphaFoldDB" id="A0A1H3HM39"/>
<feature type="transmembrane region" description="Helical" evidence="2">
    <location>
        <begin position="15"/>
        <end position="32"/>
    </location>
</feature>
<evidence type="ECO:0000313" key="5">
    <source>
        <dbReference type="Proteomes" id="UP000199026"/>
    </source>
</evidence>
<evidence type="ECO:0000313" key="4">
    <source>
        <dbReference type="EMBL" id="SDY16561.1"/>
    </source>
</evidence>
<dbReference type="Gene3D" id="3.30.9.10">
    <property type="entry name" value="D-Amino Acid Oxidase, subunit A, domain 2"/>
    <property type="match status" value="1"/>
</dbReference>
<keyword evidence="2" id="KW-0472">Membrane</keyword>
<dbReference type="EMBL" id="FNPR01000001">
    <property type="protein sequence ID" value="SDY16561.1"/>
    <property type="molecule type" value="Genomic_DNA"/>
</dbReference>
<evidence type="ECO:0000256" key="1">
    <source>
        <dbReference type="ARBA" id="ARBA00023002"/>
    </source>
</evidence>
<dbReference type="SUPFAM" id="SSF51905">
    <property type="entry name" value="FAD/NAD(P)-binding domain"/>
    <property type="match status" value="1"/>
</dbReference>
<evidence type="ECO:0000256" key="2">
    <source>
        <dbReference type="SAM" id="Phobius"/>
    </source>
</evidence>
<sequence length="425" mass="45790">MLNPAIGERVMKSEHIVIVGAGIVGAASAIWLRRAGKEVTLIDKGEPGMGASYGNGCILASSSVVPVTGPGLLRKAPAYLADPNFPLFMRWSYLPKLVPWLVRYMSHANAGDTRRISQGLTTIVGDSLEQHQALTHGTDASKWVCESDYSFVYKDRAAFDADAFSWKLRAEAGFVPELVEGDEVHEREPILSEAAGLLAVMKNHGFILNPGSYVKDLVALLEQLGGRFVQAEVKDFDVSGGAVSAVETTEGRFECDKAVIASGVWSKPLMGKLGISVPLEAERGYHIVYKGPSEVPNNPMMLAEGKFVATAMNQGLRCAGIVEFGGLTEERSKAPLALLRKKVKAFFPRLEADGEEEWLGFRPAPTDSLPLIGEVGTSGVFAAFGHHHIGLTGGPKTGRLVADMITGQHSNNDMRPFQPMRFAKG</sequence>
<name>A0A1H3HM39_9RHOB</name>
<reference evidence="4 5" key="1">
    <citation type="submission" date="2016-10" db="EMBL/GenBank/DDBJ databases">
        <authorList>
            <person name="de Groot N.N."/>
        </authorList>
    </citation>
    <scope>NUCLEOTIDE SEQUENCE [LARGE SCALE GENOMIC DNA]</scope>
    <source>
        <strain evidence="4 5">DSM 24677</strain>
    </source>
</reference>
<keyword evidence="2" id="KW-0812">Transmembrane</keyword>
<organism evidence="4 5">
    <name type="scientific">Lentibacter algarum</name>
    <dbReference type="NCBI Taxonomy" id="576131"/>
    <lineage>
        <taxon>Bacteria</taxon>
        <taxon>Pseudomonadati</taxon>
        <taxon>Pseudomonadota</taxon>
        <taxon>Alphaproteobacteria</taxon>
        <taxon>Rhodobacterales</taxon>
        <taxon>Roseobacteraceae</taxon>
        <taxon>Lentibacter</taxon>
    </lineage>
</organism>
<accession>A0A1H3HM39</accession>
<dbReference type="STRING" id="576131.SAMN05444486_101526"/>
<dbReference type="InterPro" id="IPR006076">
    <property type="entry name" value="FAD-dep_OxRdtase"/>
</dbReference>
<proteinExistence type="predicted"/>
<protein>
    <submittedName>
        <fullName evidence="4">D-amino-acid dehydrogenase</fullName>
    </submittedName>
</protein>
<dbReference type="GO" id="GO:0005737">
    <property type="term" value="C:cytoplasm"/>
    <property type="evidence" value="ECO:0007669"/>
    <property type="project" value="TreeGrafter"/>
</dbReference>
<feature type="domain" description="FAD dependent oxidoreductase" evidence="3">
    <location>
        <begin position="16"/>
        <end position="404"/>
    </location>
</feature>
<evidence type="ECO:0000259" key="3">
    <source>
        <dbReference type="Pfam" id="PF01266"/>
    </source>
</evidence>
<keyword evidence="5" id="KW-1185">Reference proteome</keyword>
<dbReference type="PANTHER" id="PTHR13847:SF289">
    <property type="entry name" value="GLYCINE OXIDASE"/>
    <property type="match status" value="1"/>
</dbReference>
<dbReference type="PANTHER" id="PTHR13847">
    <property type="entry name" value="SARCOSINE DEHYDROGENASE-RELATED"/>
    <property type="match status" value="1"/>
</dbReference>
<dbReference type="Gene3D" id="3.50.50.60">
    <property type="entry name" value="FAD/NAD(P)-binding domain"/>
    <property type="match status" value="2"/>
</dbReference>
<dbReference type="InterPro" id="IPR036188">
    <property type="entry name" value="FAD/NAD-bd_sf"/>
</dbReference>
<dbReference type="GO" id="GO:0016491">
    <property type="term" value="F:oxidoreductase activity"/>
    <property type="evidence" value="ECO:0007669"/>
    <property type="project" value="UniProtKB-KW"/>
</dbReference>
<dbReference type="Pfam" id="PF01266">
    <property type="entry name" value="DAO"/>
    <property type="match status" value="1"/>
</dbReference>
<keyword evidence="1" id="KW-0560">Oxidoreductase</keyword>